<name>A0A0H3CV16_ENTCC</name>
<keyword evidence="2" id="KW-1185">Reference proteome</keyword>
<evidence type="ECO:0000313" key="1">
    <source>
        <dbReference type="EMBL" id="ADF65018.1"/>
    </source>
</evidence>
<dbReference type="RefSeq" id="WP_013087326.1">
    <property type="nucleotide sequence ID" value="NC_014108.1"/>
</dbReference>
<dbReference type="AlphaFoldDB" id="A0A0H3CV16"/>
<dbReference type="OrthoDB" id="9898334at2"/>
<gene>
    <name evidence="1" type="ordered locus">ECL_B056</name>
</gene>
<organism evidence="1 2">
    <name type="scientific">Enterobacter cloacae subsp. cloacae (strain ATCC 13047 / DSM 30054 / NBRC 13535 / NCTC 10005 / WDCM 00083 / NCDC 279-56)</name>
    <dbReference type="NCBI Taxonomy" id="716541"/>
    <lineage>
        <taxon>Bacteria</taxon>
        <taxon>Pseudomonadati</taxon>
        <taxon>Pseudomonadota</taxon>
        <taxon>Gammaproteobacteria</taxon>
        <taxon>Enterobacterales</taxon>
        <taxon>Enterobacteriaceae</taxon>
        <taxon>Enterobacter</taxon>
        <taxon>Enterobacter cloacae complex</taxon>
    </lineage>
</organism>
<protein>
    <submittedName>
        <fullName evidence="1">Uncharacterized protein</fullName>
    </submittedName>
</protein>
<keyword evidence="1" id="KW-0614">Plasmid</keyword>
<accession>A0A0H3CV16</accession>
<dbReference type="EMBL" id="CP001920">
    <property type="protein sequence ID" value="ADF65018.1"/>
    <property type="molecule type" value="Genomic_DNA"/>
</dbReference>
<sequence length="93" mass="10739">MYNWKLDTAVKLAKENFLSGIQIAFDNGSTRPYHLHFMTRCGDTAQLVTTHTQKEKRKVRDFSTKGSVIRFLDARFPGYDNLLKDEVKVTKTV</sequence>
<proteinExistence type="predicted"/>
<dbReference type="KEGG" id="enc:ECL_B056"/>
<reference evidence="1 2" key="1">
    <citation type="journal article" date="2010" name="J. Bacteriol.">
        <title>Complete genome sequence of Enterobacter cloacae subsp. cloacae type strain ATCC 13047.</title>
        <authorList>
            <person name="Ren Y."/>
            <person name="Ren Y."/>
            <person name="Zhou Z."/>
            <person name="Guo X."/>
            <person name="Li Y."/>
            <person name="Feng L."/>
            <person name="Wang L."/>
        </authorList>
    </citation>
    <scope>NUCLEOTIDE SEQUENCE [LARGE SCALE GENOMIC DNA]</scope>
    <source>
        <strain evidence="2">ATCC 13047 / DSM 30054 / NBRC 13535 / NCTC 10005 / WDCM 00083 / NCDC 279-56</strain>
        <plasmid evidence="1">pECL_B</plasmid>
    </source>
</reference>
<dbReference type="HOGENOM" id="CLU_2408801_0_0_6"/>
<dbReference type="Proteomes" id="UP000002363">
    <property type="component" value="Plasmid pECL_B"/>
</dbReference>
<geneLocation type="plasmid" evidence="1 2">
    <name>pECL_B</name>
</geneLocation>
<dbReference type="PATRIC" id="fig|716541.4.peg.254"/>
<dbReference type="EnsemblBacteria" id="ADF65018">
    <property type="protein sequence ID" value="ADF65018"/>
    <property type="gene ID" value="ECL_B056"/>
</dbReference>
<evidence type="ECO:0000313" key="2">
    <source>
        <dbReference type="Proteomes" id="UP000002363"/>
    </source>
</evidence>